<feature type="transmembrane region" description="Helical" evidence="1">
    <location>
        <begin position="105"/>
        <end position="134"/>
    </location>
</feature>
<feature type="transmembrane region" description="Helical" evidence="1">
    <location>
        <begin position="20"/>
        <end position="42"/>
    </location>
</feature>
<dbReference type="Proteomes" id="UP000295169">
    <property type="component" value="Unassembled WGS sequence"/>
</dbReference>
<evidence type="ECO:0008006" key="4">
    <source>
        <dbReference type="Google" id="ProtNLM"/>
    </source>
</evidence>
<keyword evidence="1" id="KW-0812">Transmembrane</keyword>
<evidence type="ECO:0000256" key="1">
    <source>
        <dbReference type="SAM" id="Phobius"/>
    </source>
</evidence>
<evidence type="ECO:0000313" key="3">
    <source>
        <dbReference type="Proteomes" id="UP000295169"/>
    </source>
</evidence>
<dbReference type="RefSeq" id="WP_131300513.1">
    <property type="nucleotide sequence ID" value="NZ_JBHLST010000099.1"/>
</dbReference>
<name>A0A4R1NZ53_9GAMM</name>
<feature type="transmembrane region" description="Helical" evidence="1">
    <location>
        <begin position="73"/>
        <end position="93"/>
    </location>
</feature>
<dbReference type="EMBL" id="SMMU01000047">
    <property type="protein sequence ID" value="TCL18503.1"/>
    <property type="molecule type" value="Genomic_DNA"/>
</dbReference>
<dbReference type="AlphaFoldDB" id="A0A4R1NZ53"/>
<keyword evidence="1" id="KW-1133">Transmembrane helix</keyword>
<organism evidence="2 3">
    <name type="scientific">Azotobacter chroococcum</name>
    <dbReference type="NCBI Taxonomy" id="353"/>
    <lineage>
        <taxon>Bacteria</taxon>
        <taxon>Pseudomonadati</taxon>
        <taxon>Pseudomonadota</taxon>
        <taxon>Gammaproteobacteria</taxon>
        <taxon>Pseudomonadales</taxon>
        <taxon>Pseudomonadaceae</taxon>
        <taxon>Azotobacter</taxon>
    </lineage>
</organism>
<accession>A0A4R1NZ53</accession>
<reference evidence="2 3" key="1">
    <citation type="submission" date="2019-03" db="EMBL/GenBank/DDBJ databases">
        <title>Genomic Encyclopedia of Type Strains, Phase IV (KMG-IV): sequencing the most valuable type-strain genomes for metagenomic binning, comparative biology and taxonomic classification.</title>
        <authorList>
            <person name="Goeker M."/>
        </authorList>
    </citation>
    <scope>NUCLEOTIDE SEQUENCE [LARGE SCALE GENOMIC DNA]</scope>
    <source>
        <strain evidence="2 3">DSM 2286</strain>
    </source>
</reference>
<gene>
    <name evidence="2" type="ORF">EV691_1472</name>
</gene>
<feature type="transmembrane region" description="Helical" evidence="1">
    <location>
        <begin position="140"/>
        <end position="160"/>
    </location>
</feature>
<evidence type="ECO:0000313" key="2">
    <source>
        <dbReference type="EMBL" id="TCL18503.1"/>
    </source>
</evidence>
<keyword evidence="1" id="KW-0472">Membrane</keyword>
<comment type="caution">
    <text evidence="2">The sequence shown here is derived from an EMBL/GenBank/DDBJ whole genome shotgun (WGS) entry which is preliminary data.</text>
</comment>
<sequence length="167" mass="18182">MDILKTHRLTHRKLDVRAGVWAGVIAGVVFLALEMLLVPLLMGGSPWGPPRMIAAIVMGQDVLLPPATFDGGVLIAAMLVHFALSIVLGLILGKLIALFNLDSSWGLIFIVGVVFGLVVYVVNFYGMTVFFPWFAEARNWLSMTLHAVFGVIAAESYFGLEKRPVVT</sequence>
<protein>
    <recommendedName>
        <fullName evidence="4">DUF1440 domain-containing protein</fullName>
    </recommendedName>
</protein>
<proteinExistence type="predicted"/>